<dbReference type="AlphaFoldDB" id="A0A672V300"/>
<dbReference type="PANTHER" id="PTHR22624">
    <property type="entry name" value="CYSTEINE PROTEASE ATG4"/>
    <property type="match status" value="1"/>
</dbReference>
<evidence type="ECO:0000256" key="1">
    <source>
        <dbReference type="ARBA" id="ARBA00004496"/>
    </source>
</evidence>
<evidence type="ECO:0000259" key="12">
    <source>
        <dbReference type="Pfam" id="PF03416"/>
    </source>
</evidence>
<evidence type="ECO:0000256" key="4">
    <source>
        <dbReference type="ARBA" id="ARBA00022490"/>
    </source>
</evidence>
<keyword evidence="9 11" id="KW-0072">Autophagy</keyword>
<evidence type="ECO:0000256" key="3">
    <source>
        <dbReference type="ARBA" id="ARBA00022448"/>
    </source>
</evidence>
<keyword evidence="5 11" id="KW-0645">Protease</keyword>
<dbReference type="GO" id="GO:0000423">
    <property type="term" value="P:mitophagy"/>
    <property type="evidence" value="ECO:0007669"/>
    <property type="project" value="TreeGrafter"/>
</dbReference>
<dbReference type="GO" id="GO:0035973">
    <property type="term" value="P:aggrephagy"/>
    <property type="evidence" value="ECO:0007669"/>
    <property type="project" value="TreeGrafter"/>
</dbReference>
<dbReference type="InterPro" id="IPR046792">
    <property type="entry name" value="Peptidase_C54_cat"/>
</dbReference>
<comment type="similarity">
    <text evidence="2 11">Belongs to the peptidase C54 family.</text>
</comment>
<sequence length="296" mass="33862">METTGTDRNILVFLLGKCYRLKIDEFGELFTHGSNFDNTEISGNTEFCKDFISRMWLTYGKEFLQLKRSALATDCGWGCAMTTGQMLLAQGLMLYFLGRAWVWPGVLYVDNSDSESWTAHTGEIVAHILRKAVGEARDSELQGVTVHVAQDCPVYSSDVIDRQCSFLDSGKANTKAVFILVPVRLSGERTNMDYLKYSSISYYFAGFQDDSLIYVHLHYCQLFVDVSIKDFRLESFHCPFPRKIRNIPLFTFVKGHSRDGDFRQLKNYSFSLRSACIFRQKYASKAYCTKHSILIT</sequence>
<organism evidence="13 14">
    <name type="scientific">Strigops habroptila</name>
    <name type="common">Kakapo</name>
    <dbReference type="NCBI Taxonomy" id="2489341"/>
    <lineage>
        <taxon>Eukaryota</taxon>
        <taxon>Metazoa</taxon>
        <taxon>Chordata</taxon>
        <taxon>Craniata</taxon>
        <taxon>Vertebrata</taxon>
        <taxon>Euteleostomi</taxon>
        <taxon>Archelosauria</taxon>
        <taxon>Archosauria</taxon>
        <taxon>Dinosauria</taxon>
        <taxon>Saurischia</taxon>
        <taxon>Theropoda</taxon>
        <taxon>Coelurosauria</taxon>
        <taxon>Aves</taxon>
        <taxon>Neognathae</taxon>
        <taxon>Neoaves</taxon>
        <taxon>Telluraves</taxon>
        <taxon>Australaves</taxon>
        <taxon>Psittaciformes</taxon>
        <taxon>Psittacidae</taxon>
        <taxon>Strigops</taxon>
    </lineage>
</organism>
<evidence type="ECO:0000313" key="14">
    <source>
        <dbReference type="Proteomes" id="UP000472266"/>
    </source>
</evidence>
<evidence type="ECO:0000256" key="6">
    <source>
        <dbReference type="ARBA" id="ARBA00022801"/>
    </source>
</evidence>
<reference evidence="13 14" key="1">
    <citation type="submission" date="2019-11" db="EMBL/GenBank/DDBJ databases">
        <title>Strigops habroptila (kakapo) genome, bStrHab1, primary haplotype, v2.</title>
        <authorList>
            <person name="Jarvis E.D."/>
            <person name="Howard J."/>
            <person name="Rhie A."/>
            <person name="Phillippy A."/>
            <person name="Korlach J."/>
            <person name="Digby A."/>
            <person name="Iorns D."/>
            <person name="Eason D."/>
            <person name="Robertson B."/>
            <person name="Raemaekers T."/>
            <person name="Howe K."/>
            <person name="Lewin H."/>
            <person name="Damas J."/>
            <person name="Hastie A."/>
            <person name="Tracey A."/>
            <person name="Chow W."/>
            <person name="Fedrigo O."/>
        </authorList>
    </citation>
    <scope>NUCLEOTIDE SEQUENCE [LARGE SCALE GENOMIC DNA]</scope>
</reference>
<dbReference type="SUPFAM" id="SSF54001">
    <property type="entry name" value="Cysteine proteinases"/>
    <property type="match status" value="1"/>
</dbReference>
<evidence type="ECO:0000313" key="13">
    <source>
        <dbReference type="Ensembl" id="ENSSHBP00005021693.1"/>
    </source>
</evidence>
<reference evidence="13" key="3">
    <citation type="submission" date="2025-09" db="UniProtKB">
        <authorList>
            <consortium name="Ensembl"/>
        </authorList>
    </citation>
    <scope>IDENTIFICATION</scope>
</reference>
<dbReference type="GO" id="GO:0034727">
    <property type="term" value="P:piecemeal microautophagy of the nucleus"/>
    <property type="evidence" value="ECO:0007669"/>
    <property type="project" value="TreeGrafter"/>
</dbReference>
<proteinExistence type="inferred from homology"/>
<dbReference type="EC" id="3.4.22.-" evidence="11"/>
<evidence type="ECO:0000256" key="2">
    <source>
        <dbReference type="ARBA" id="ARBA00010958"/>
    </source>
</evidence>
<dbReference type="Ensembl" id="ENSSHBT00005025856.1">
    <property type="protein sequence ID" value="ENSSHBP00005021693.1"/>
    <property type="gene ID" value="ENSSHBG00005018375.1"/>
</dbReference>
<feature type="domain" description="Peptidase C54 catalytic" evidence="12">
    <location>
        <begin position="123"/>
        <end position="245"/>
    </location>
</feature>
<keyword evidence="4 11" id="KW-0963">Cytoplasm</keyword>
<dbReference type="GO" id="GO:0005737">
    <property type="term" value="C:cytoplasm"/>
    <property type="evidence" value="ECO:0007669"/>
    <property type="project" value="UniProtKB-SubCell"/>
</dbReference>
<keyword evidence="6 11" id="KW-0378">Hydrolase</keyword>
<dbReference type="GO" id="GO:0004197">
    <property type="term" value="F:cysteine-type endopeptidase activity"/>
    <property type="evidence" value="ECO:0007669"/>
    <property type="project" value="TreeGrafter"/>
</dbReference>
<evidence type="ECO:0000256" key="8">
    <source>
        <dbReference type="ARBA" id="ARBA00022927"/>
    </source>
</evidence>
<comment type="function">
    <text evidence="11">Cysteine protease that plays a key role in autophagy by mediating both proteolytic activation and delipidation of ATG8 family proteins.</text>
</comment>
<evidence type="ECO:0000256" key="11">
    <source>
        <dbReference type="RuleBase" id="RU363115"/>
    </source>
</evidence>
<evidence type="ECO:0000256" key="5">
    <source>
        <dbReference type="ARBA" id="ARBA00022670"/>
    </source>
</evidence>
<keyword evidence="8 11" id="KW-0653">Protein transport</keyword>
<protein>
    <recommendedName>
        <fullName evidence="11">Cysteine protease</fullName>
        <ecNumber evidence="11">3.4.22.-</ecNumber>
    </recommendedName>
</protein>
<dbReference type="GeneTree" id="ENSGT00530000063000"/>
<keyword evidence="14" id="KW-1185">Reference proteome</keyword>
<name>A0A672V300_STRHB</name>
<reference evidence="13" key="2">
    <citation type="submission" date="2025-08" db="UniProtKB">
        <authorList>
            <consortium name="Ensembl"/>
        </authorList>
    </citation>
    <scope>IDENTIFICATION</scope>
</reference>
<dbReference type="PANTHER" id="PTHR22624:SF38">
    <property type="entry name" value="CYSTEINE PROTEASE ATG4C"/>
    <property type="match status" value="1"/>
</dbReference>
<dbReference type="GO" id="GO:0015031">
    <property type="term" value="P:protein transport"/>
    <property type="evidence" value="ECO:0007669"/>
    <property type="project" value="UniProtKB-KW"/>
</dbReference>
<evidence type="ECO:0000256" key="9">
    <source>
        <dbReference type="ARBA" id="ARBA00023006"/>
    </source>
</evidence>
<dbReference type="Proteomes" id="UP000472266">
    <property type="component" value="Chromosome 9"/>
</dbReference>
<evidence type="ECO:0000256" key="7">
    <source>
        <dbReference type="ARBA" id="ARBA00022807"/>
    </source>
</evidence>
<dbReference type="GO" id="GO:0000045">
    <property type="term" value="P:autophagosome assembly"/>
    <property type="evidence" value="ECO:0007669"/>
    <property type="project" value="TreeGrafter"/>
</dbReference>
<feature type="domain" description="Peptidase C54 catalytic" evidence="12">
    <location>
        <begin position="45"/>
        <end position="104"/>
    </location>
</feature>
<dbReference type="InParanoid" id="A0A672V300"/>
<dbReference type="Pfam" id="PF03416">
    <property type="entry name" value="Peptidase_C54"/>
    <property type="match status" value="2"/>
</dbReference>
<dbReference type="InterPro" id="IPR005078">
    <property type="entry name" value="Peptidase_C54"/>
</dbReference>
<accession>A0A672V300</accession>
<dbReference type="GO" id="GO:0019786">
    <property type="term" value="F:protein-phosphatidylethanolamide deconjugating activity"/>
    <property type="evidence" value="ECO:0007669"/>
    <property type="project" value="InterPro"/>
</dbReference>
<comment type="subcellular location">
    <subcellularLocation>
        <location evidence="1 11">Cytoplasm</location>
    </subcellularLocation>
</comment>
<keyword evidence="3" id="KW-0813">Transport</keyword>
<keyword evidence="7" id="KW-0788">Thiol protease</keyword>
<dbReference type="InterPro" id="IPR038765">
    <property type="entry name" value="Papain-like_cys_pep_sf"/>
</dbReference>
<dbReference type="GO" id="GO:0016485">
    <property type="term" value="P:protein processing"/>
    <property type="evidence" value="ECO:0007669"/>
    <property type="project" value="TreeGrafter"/>
</dbReference>
<evidence type="ECO:0000256" key="10">
    <source>
        <dbReference type="ARBA" id="ARBA00029362"/>
    </source>
</evidence>
<comment type="catalytic activity">
    <reaction evidence="10">
        <text>[protein]-C-terminal L-amino acid-glycyl-phosphatidylethanolamide + H2O = [protein]-C-terminal L-amino acid-glycine + a 1,2-diacyl-sn-glycero-3-phosphoethanolamine</text>
        <dbReference type="Rhea" id="RHEA:67548"/>
        <dbReference type="Rhea" id="RHEA-COMP:17323"/>
        <dbReference type="Rhea" id="RHEA-COMP:17324"/>
        <dbReference type="ChEBI" id="CHEBI:15377"/>
        <dbReference type="ChEBI" id="CHEBI:64612"/>
        <dbReference type="ChEBI" id="CHEBI:172940"/>
        <dbReference type="ChEBI" id="CHEBI:172941"/>
    </reaction>
    <physiologicalReaction direction="left-to-right" evidence="10">
        <dbReference type="Rhea" id="RHEA:67549"/>
    </physiologicalReaction>
</comment>